<feature type="compositionally biased region" description="Basic and acidic residues" evidence="1">
    <location>
        <begin position="784"/>
        <end position="810"/>
    </location>
</feature>
<feature type="compositionally biased region" description="Polar residues" evidence="1">
    <location>
        <begin position="350"/>
        <end position="363"/>
    </location>
</feature>
<feature type="compositionally biased region" description="Acidic residues" evidence="1">
    <location>
        <begin position="34"/>
        <end position="43"/>
    </location>
</feature>
<feature type="compositionally biased region" description="Basic and acidic residues" evidence="1">
    <location>
        <begin position="540"/>
        <end position="553"/>
    </location>
</feature>
<feature type="region of interest" description="Disordered" evidence="1">
    <location>
        <begin position="498"/>
        <end position="617"/>
    </location>
</feature>
<keyword evidence="3" id="KW-1185">Reference proteome</keyword>
<organism evidence="2 3">
    <name type="scientific">Meripilus lineatus</name>
    <dbReference type="NCBI Taxonomy" id="2056292"/>
    <lineage>
        <taxon>Eukaryota</taxon>
        <taxon>Fungi</taxon>
        <taxon>Dikarya</taxon>
        <taxon>Basidiomycota</taxon>
        <taxon>Agaricomycotina</taxon>
        <taxon>Agaricomycetes</taxon>
        <taxon>Polyporales</taxon>
        <taxon>Meripilaceae</taxon>
        <taxon>Meripilus</taxon>
    </lineage>
</organism>
<feature type="compositionally biased region" description="Basic and acidic residues" evidence="1">
    <location>
        <begin position="446"/>
        <end position="459"/>
    </location>
</feature>
<sequence length="810" mass="90672">MNHLTQERQPELRDTERRVESSREKQKRKRVSDSQDEDEDDIAESPSLRKSKRPRLRQQEDQVPKPSSPIDLTGDKDTDVPVSGEFTVYPTQETPKRSDGNQARRSRVTQPEASGSRTVQPEKAKLGAIPDENSYAGDIFISSEESNDEDSAEDENEVENEVVATTEDSTEGERTTPQVDQRLHSPPPNRLPNSIQDDLDDPTSSRTPQQRPSRAPSPPRGSDMVHHPFSEPSSPTARQTKPTCEPDALPPRVLQGPTPPTSDVAPSSDSPRPYSPHATSLQDLARELQEGFLEPDPAEDSSPEPTPRKRKDSDTDFFKSSPPRARDSDESDAFPRKRQLPRLSGGAFSNVFTTPSGRITQATPHGRISGIRGEEYNEQEDEFGERRDEEIMEEYDQEMDEEDQPENWPPLRRQKQDAGINDLFYESEEEPSQRSHHPFSQPTQPHPRELSPSRDRDETPPPEAGPSHTKLQFAEFQIGGVELEDALAILAQGRVPVEPNSYPALNQQESAKSTSKVSETDLDESAPEIPNQPIALFDDPDSRRNKGARDPKGKQRAFVPQIITDPPKRRHTFGGSLPREVELQPRDLIRQRQLPQSRRSVGQGTNDPSTRPTTPASIRGLQYLGVSVSEEDFNLAFDTILRKMADNHGQSVHAAQVIWSKTKSLLATDKGLLEMRLGAEEAANKFLESFHDADSEQGSENDNRINEPVAGPSGNVSGRRELVRVSTSGFQYTPLKREDVNNFHSPKYKPPRGSRAAKLTRSMRKGKEREVLGRDQNGSVHTDQSARDVDMMLDEGFGKDIQEESSLRRS</sequence>
<dbReference type="AlphaFoldDB" id="A0AAD5YK73"/>
<feature type="compositionally biased region" description="Acidic residues" evidence="1">
    <location>
        <begin position="390"/>
        <end position="405"/>
    </location>
</feature>
<feature type="region of interest" description="Disordered" evidence="1">
    <location>
        <begin position="692"/>
        <end position="717"/>
    </location>
</feature>
<feature type="compositionally biased region" description="Acidic residues" evidence="1">
    <location>
        <begin position="145"/>
        <end position="160"/>
    </location>
</feature>
<feature type="compositionally biased region" description="Basic and acidic residues" evidence="1">
    <location>
        <begin position="1"/>
        <end position="24"/>
    </location>
</feature>
<feature type="compositionally biased region" description="Polar residues" evidence="1">
    <location>
        <begin position="593"/>
        <end position="616"/>
    </location>
</feature>
<feature type="compositionally biased region" description="Basic and acidic residues" evidence="1">
    <location>
        <begin position="579"/>
        <end position="590"/>
    </location>
</feature>
<reference evidence="2" key="1">
    <citation type="submission" date="2022-07" db="EMBL/GenBank/DDBJ databases">
        <title>Genome Sequence of Physisporinus lineatus.</title>
        <authorList>
            <person name="Buettner E."/>
        </authorList>
    </citation>
    <scope>NUCLEOTIDE SEQUENCE</scope>
    <source>
        <strain evidence="2">VT162</strain>
    </source>
</reference>
<gene>
    <name evidence="2" type="ORF">NLI96_g4153</name>
</gene>
<feature type="compositionally biased region" description="Polar residues" evidence="1">
    <location>
        <begin position="231"/>
        <end position="242"/>
    </location>
</feature>
<name>A0AAD5YK73_9APHY</name>
<comment type="caution">
    <text evidence="2">The sequence shown here is derived from an EMBL/GenBank/DDBJ whole genome shotgun (WGS) entry which is preliminary data.</text>
</comment>
<dbReference type="Proteomes" id="UP001212997">
    <property type="component" value="Unassembled WGS sequence"/>
</dbReference>
<evidence type="ECO:0000313" key="2">
    <source>
        <dbReference type="EMBL" id="KAJ3486570.1"/>
    </source>
</evidence>
<protein>
    <submittedName>
        <fullName evidence="2">Uncharacterized protein</fullName>
    </submittedName>
</protein>
<evidence type="ECO:0000256" key="1">
    <source>
        <dbReference type="SAM" id="MobiDB-lite"/>
    </source>
</evidence>
<feature type="compositionally biased region" description="Polar residues" evidence="1">
    <location>
        <begin position="503"/>
        <end position="517"/>
    </location>
</feature>
<dbReference type="EMBL" id="JANAWD010000117">
    <property type="protein sequence ID" value="KAJ3486570.1"/>
    <property type="molecule type" value="Genomic_DNA"/>
</dbReference>
<evidence type="ECO:0000313" key="3">
    <source>
        <dbReference type="Proteomes" id="UP001212997"/>
    </source>
</evidence>
<feature type="region of interest" description="Disordered" evidence="1">
    <location>
        <begin position="741"/>
        <end position="810"/>
    </location>
</feature>
<feature type="compositionally biased region" description="Low complexity" evidence="1">
    <location>
        <begin position="202"/>
        <end position="214"/>
    </location>
</feature>
<feature type="compositionally biased region" description="Polar residues" evidence="1">
    <location>
        <begin position="100"/>
        <end position="119"/>
    </location>
</feature>
<feature type="region of interest" description="Disordered" evidence="1">
    <location>
        <begin position="1"/>
        <end position="473"/>
    </location>
</feature>
<proteinExistence type="predicted"/>
<accession>A0AAD5YK73</accession>